<dbReference type="RefSeq" id="WP_121252440.1">
    <property type="nucleotide sequence ID" value="NZ_RBIL01000001.1"/>
</dbReference>
<keyword evidence="3" id="KW-1185">Reference proteome</keyword>
<comment type="caution">
    <text evidence="2">The sequence shown here is derived from an EMBL/GenBank/DDBJ whole genome shotgun (WGS) entry which is preliminary data.</text>
</comment>
<dbReference type="SUPFAM" id="SSF53697">
    <property type="entry name" value="SIS domain"/>
    <property type="match status" value="1"/>
</dbReference>
<dbReference type="InterPro" id="IPR001347">
    <property type="entry name" value="SIS_dom"/>
</dbReference>
<feature type="domain" description="SIS" evidence="1">
    <location>
        <begin position="41"/>
        <end position="196"/>
    </location>
</feature>
<dbReference type="PROSITE" id="PS51464">
    <property type="entry name" value="SIS"/>
    <property type="match status" value="1"/>
</dbReference>
<dbReference type="InterPro" id="IPR050099">
    <property type="entry name" value="SIS_GmhA/DiaA_subfam"/>
</dbReference>
<dbReference type="GO" id="GO:0097367">
    <property type="term" value="F:carbohydrate derivative binding"/>
    <property type="evidence" value="ECO:0007669"/>
    <property type="project" value="InterPro"/>
</dbReference>
<organism evidence="2 3">
    <name type="scientific">Solirubrobacter pauli</name>
    <dbReference type="NCBI Taxonomy" id="166793"/>
    <lineage>
        <taxon>Bacteria</taxon>
        <taxon>Bacillati</taxon>
        <taxon>Actinomycetota</taxon>
        <taxon>Thermoleophilia</taxon>
        <taxon>Solirubrobacterales</taxon>
        <taxon>Solirubrobacteraceae</taxon>
        <taxon>Solirubrobacter</taxon>
    </lineage>
</organism>
<proteinExistence type="predicted"/>
<dbReference type="InterPro" id="IPR046348">
    <property type="entry name" value="SIS_dom_sf"/>
</dbReference>
<name>A0A660LI02_9ACTN</name>
<dbReference type="InterPro" id="IPR035461">
    <property type="entry name" value="GmhA/DiaA"/>
</dbReference>
<dbReference type="EMBL" id="RBIL01000001">
    <property type="protein sequence ID" value="RKQ93905.1"/>
    <property type="molecule type" value="Genomic_DNA"/>
</dbReference>
<evidence type="ECO:0000313" key="2">
    <source>
        <dbReference type="EMBL" id="RKQ93905.1"/>
    </source>
</evidence>
<dbReference type="Pfam" id="PF13580">
    <property type="entry name" value="SIS_2"/>
    <property type="match status" value="1"/>
</dbReference>
<dbReference type="Gene3D" id="3.40.50.10490">
    <property type="entry name" value="Glucose-6-phosphate isomerase like protein, domain 1"/>
    <property type="match status" value="1"/>
</dbReference>
<dbReference type="GO" id="GO:0016853">
    <property type="term" value="F:isomerase activity"/>
    <property type="evidence" value="ECO:0007669"/>
    <property type="project" value="UniProtKB-KW"/>
</dbReference>
<keyword evidence="2" id="KW-0413">Isomerase</keyword>
<accession>A0A660LI02</accession>
<dbReference type="CDD" id="cd05006">
    <property type="entry name" value="SIS_GmhA"/>
    <property type="match status" value="1"/>
</dbReference>
<dbReference type="PANTHER" id="PTHR30390">
    <property type="entry name" value="SEDOHEPTULOSE 7-PHOSPHATE ISOMERASE / DNAA INITIATOR-ASSOCIATING FACTOR FOR REPLICATION INITIATION"/>
    <property type="match status" value="1"/>
</dbReference>
<evidence type="ECO:0000313" key="3">
    <source>
        <dbReference type="Proteomes" id="UP000278962"/>
    </source>
</evidence>
<gene>
    <name evidence="2" type="ORF">C8N24_3780</name>
</gene>
<dbReference type="OrthoDB" id="9810929at2"/>
<dbReference type="Proteomes" id="UP000278962">
    <property type="component" value="Unassembled WGS sequence"/>
</dbReference>
<dbReference type="PANTHER" id="PTHR30390:SF6">
    <property type="entry name" value="DNAA INITIATOR-ASSOCIATING PROTEIN DIAA"/>
    <property type="match status" value="1"/>
</dbReference>
<evidence type="ECO:0000259" key="1">
    <source>
        <dbReference type="PROSITE" id="PS51464"/>
    </source>
</evidence>
<protein>
    <submittedName>
        <fullName evidence="2">D-sedoheptulose 7-phosphate isomerase</fullName>
    </submittedName>
</protein>
<dbReference type="AlphaFoldDB" id="A0A660LI02"/>
<reference evidence="2 3" key="1">
    <citation type="submission" date="2018-10" db="EMBL/GenBank/DDBJ databases">
        <title>Genomic Encyclopedia of Archaeal and Bacterial Type Strains, Phase II (KMG-II): from individual species to whole genera.</title>
        <authorList>
            <person name="Goeker M."/>
        </authorList>
    </citation>
    <scope>NUCLEOTIDE SEQUENCE [LARGE SCALE GENOMIC DNA]</scope>
    <source>
        <strain evidence="2 3">DSM 14954</strain>
    </source>
</reference>
<dbReference type="GO" id="GO:1901135">
    <property type="term" value="P:carbohydrate derivative metabolic process"/>
    <property type="evidence" value="ECO:0007669"/>
    <property type="project" value="InterPro"/>
</dbReference>
<sequence length="196" mass="20760">MSATRFVRTLPSGRTHLDQLARPLDALYAQTDRLDRWGRELAHVLQSGGRLLAIGNGGSACQAQHLTAEIVGRYRDDRAPFAALALCTETSALTAIGNDYGIEELFARQVRGHGREGDVLLALSTSGRSPNIVGAVEAANALGLRTLALTGPSDNPLADVADDAVCIESPHTATVQELHLMAIHLVCAAFDIEVGV</sequence>